<proteinExistence type="predicted"/>
<organism evidence="2">
    <name type="scientific">Schistocephalus solidus</name>
    <name type="common">Tapeworm</name>
    <dbReference type="NCBI Taxonomy" id="70667"/>
    <lineage>
        <taxon>Eukaryota</taxon>
        <taxon>Metazoa</taxon>
        <taxon>Spiralia</taxon>
        <taxon>Lophotrochozoa</taxon>
        <taxon>Platyhelminthes</taxon>
        <taxon>Cestoda</taxon>
        <taxon>Eucestoda</taxon>
        <taxon>Diphyllobothriidea</taxon>
        <taxon>Diphyllobothriidae</taxon>
        <taxon>Schistocephalus</taxon>
    </lineage>
</organism>
<dbReference type="AlphaFoldDB" id="A0A0X3P5A5"/>
<dbReference type="EMBL" id="GEEE01020043">
    <property type="protein sequence ID" value="JAP43182.1"/>
    <property type="molecule type" value="Transcribed_RNA"/>
</dbReference>
<sequence length="114" mass="12622">MCRAETDNIQGSADVFVHRSLKLHLTSAPKIPHARRLDVTKIRQPSTAEVLSTEDRSRYATRANGKCSSNASSLKNSGFTHRRRNKSVDEPYSCLPGRIQLGLATIIPFANSSR</sequence>
<evidence type="ECO:0000313" key="2">
    <source>
        <dbReference type="EMBL" id="JAP43182.1"/>
    </source>
</evidence>
<name>A0A0X3P5A5_SCHSO</name>
<gene>
    <name evidence="2" type="ORF">TR112770</name>
</gene>
<protein>
    <submittedName>
        <fullName evidence="2">Uncharacterized protein</fullName>
    </submittedName>
</protein>
<evidence type="ECO:0000256" key="1">
    <source>
        <dbReference type="SAM" id="MobiDB-lite"/>
    </source>
</evidence>
<accession>A0A0X3P5A5</accession>
<feature type="region of interest" description="Disordered" evidence="1">
    <location>
        <begin position="61"/>
        <end position="91"/>
    </location>
</feature>
<reference evidence="2" key="1">
    <citation type="submission" date="2016-01" db="EMBL/GenBank/DDBJ databases">
        <title>Reference transcriptome for the parasite Schistocephalus solidus: insights into the molecular evolution of parasitism.</title>
        <authorList>
            <person name="Hebert F.O."/>
            <person name="Grambauer S."/>
            <person name="Barber I."/>
            <person name="Landry C.R."/>
            <person name="Aubin-Horth N."/>
        </authorList>
    </citation>
    <scope>NUCLEOTIDE SEQUENCE</scope>
</reference>
<feature type="compositionally biased region" description="Polar residues" evidence="1">
    <location>
        <begin position="66"/>
        <end position="79"/>
    </location>
</feature>